<reference evidence="1" key="2">
    <citation type="journal article" date="2022" name="New Phytol.">
        <title>Evolutionary transition to the ectomycorrhizal habit in the genomes of a hyperdiverse lineage of mushroom-forming fungi.</title>
        <authorList>
            <person name="Looney B."/>
            <person name="Miyauchi S."/>
            <person name="Morin E."/>
            <person name="Drula E."/>
            <person name="Courty P.E."/>
            <person name="Kohler A."/>
            <person name="Kuo A."/>
            <person name="LaButti K."/>
            <person name="Pangilinan J."/>
            <person name="Lipzen A."/>
            <person name="Riley R."/>
            <person name="Andreopoulos W."/>
            <person name="He G."/>
            <person name="Johnson J."/>
            <person name="Nolan M."/>
            <person name="Tritt A."/>
            <person name="Barry K.W."/>
            <person name="Grigoriev I.V."/>
            <person name="Nagy L.G."/>
            <person name="Hibbett D."/>
            <person name="Henrissat B."/>
            <person name="Matheny P.B."/>
            <person name="Labbe J."/>
            <person name="Martin F.M."/>
        </authorList>
    </citation>
    <scope>NUCLEOTIDE SEQUENCE</scope>
    <source>
        <strain evidence="1">EC-137</strain>
    </source>
</reference>
<gene>
    <name evidence="1" type="ORF">K488DRAFT_69827</name>
</gene>
<protein>
    <submittedName>
        <fullName evidence="1">Uncharacterized protein</fullName>
    </submittedName>
</protein>
<evidence type="ECO:0000313" key="2">
    <source>
        <dbReference type="Proteomes" id="UP000814128"/>
    </source>
</evidence>
<reference evidence="1" key="1">
    <citation type="submission" date="2021-02" db="EMBL/GenBank/DDBJ databases">
        <authorList>
            <consortium name="DOE Joint Genome Institute"/>
            <person name="Ahrendt S."/>
            <person name="Looney B.P."/>
            <person name="Miyauchi S."/>
            <person name="Morin E."/>
            <person name="Drula E."/>
            <person name="Courty P.E."/>
            <person name="Chicoki N."/>
            <person name="Fauchery L."/>
            <person name="Kohler A."/>
            <person name="Kuo A."/>
            <person name="Labutti K."/>
            <person name="Pangilinan J."/>
            <person name="Lipzen A."/>
            <person name="Riley R."/>
            <person name="Andreopoulos W."/>
            <person name="He G."/>
            <person name="Johnson J."/>
            <person name="Barry K.W."/>
            <person name="Grigoriev I.V."/>
            <person name="Nagy L."/>
            <person name="Hibbett D."/>
            <person name="Henrissat B."/>
            <person name="Matheny P.B."/>
            <person name="Labbe J."/>
            <person name="Martin F."/>
        </authorList>
    </citation>
    <scope>NUCLEOTIDE SEQUENCE</scope>
    <source>
        <strain evidence="1">EC-137</strain>
    </source>
</reference>
<name>A0ACB8QP99_9AGAM</name>
<organism evidence="1 2">
    <name type="scientific">Vararia minispora EC-137</name>
    <dbReference type="NCBI Taxonomy" id="1314806"/>
    <lineage>
        <taxon>Eukaryota</taxon>
        <taxon>Fungi</taxon>
        <taxon>Dikarya</taxon>
        <taxon>Basidiomycota</taxon>
        <taxon>Agaricomycotina</taxon>
        <taxon>Agaricomycetes</taxon>
        <taxon>Russulales</taxon>
        <taxon>Lachnocladiaceae</taxon>
        <taxon>Vararia</taxon>
    </lineage>
</organism>
<comment type="caution">
    <text evidence="1">The sequence shown here is derived from an EMBL/GenBank/DDBJ whole genome shotgun (WGS) entry which is preliminary data.</text>
</comment>
<dbReference type="EMBL" id="MU273518">
    <property type="protein sequence ID" value="KAI0033500.1"/>
    <property type="molecule type" value="Genomic_DNA"/>
</dbReference>
<evidence type="ECO:0000313" key="1">
    <source>
        <dbReference type="EMBL" id="KAI0033500.1"/>
    </source>
</evidence>
<dbReference type="Proteomes" id="UP000814128">
    <property type="component" value="Unassembled WGS sequence"/>
</dbReference>
<keyword evidence="2" id="KW-1185">Reference proteome</keyword>
<sequence>MASTRDSVYNRMVRGLSGAVLSDLRPPNPPFVPGFADVLVKNVRHLGSYSWTDDIEPTVLVPGSPRIWTDRAVPFPLPLSSAAPSTDKWRAHDARGPFGFAPLFAALDAQHARVAWPEIDVLVDRATLRKLLAWLSRSAYGRTFRLDLLPVGERGMLLNRWEEADAWDGQADDFCGMKTVVRYEVDACVPADDVQTPENAFRPIPDDSSASTTVFDTPGQPSGTHIKVVRTGAGVPQDALVELKSLQMASSGVWWTAVLPQMYLSATPHLYVGLHTQGAVVRVEKHIVDDKTVFETQPRLAERLRQLGQLLRTLRHLAQTVGRVVPLSVVGHKGELRLYERLSEEGMWVLPEEEQKRFVKDSKETTNP</sequence>
<accession>A0ACB8QP99</accession>
<proteinExistence type="predicted"/>